<dbReference type="AlphaFoldDB" id="A0A1J5TQJ0"/>
<evidence type="ECO:0008006" key="2">
    <source>
        <dbReference type="Google" id="ProtNLM"/>
    </source>
</evidence>
<dbReference type="EMBL" id="MLJW01000012">
    <property type="protein sequence ID" value="OIR14246.1"/>
    <property type="molecule type" value="Genomic_DNA"/>
</dbReference>
<sequence length="441" mass="50064">MYNNPASTVNSAYKWDINVLATQLTFSNSLFIVNKTSLIKYDSADAQFTNGTRPRYLHTNFDINFFNVRFNIGKDKAFAFALRGRTYNHLKTYPFYYTDTISTYQSFLNTNKSVDYLQGYVTHSGWVEADFNYSQVIKQNETSRLTGGITVGYMRSISGAAANINRLSYTEQTINNQLTYIPTGGAITAEYSNNYDLFDSSKSITSNVKTFLKNTLHAFNLNIGFEYLFRHQDDYNATSLSPTNYDWKIAVSIMDIGTNKFNPVDGSFSARVPNLNANDTRIANQVNAATSLKRFRDSLANTFQFLDSLSSQFTIANPTRMIISVDRNLGNHFYINGELSLNFFSTRPQQKLKTREINLLTITPRWETSFWGAYLPIQYNAQGQLWIGGAVKMGPLLFGFHSLDAYKAFKTRTQSFNGGFYLVLNIHPFAGKIKEAECPSF</sequence>
<accession>A0A1J5TQJ0</accession>
<organism evidence="1">
    <name type="scientific">mine drainage metagenome</name>
    <dbReference type="NCBI Taxonomy" id="410659"/>
    <lineage>
        <taxon>unclassified sequences</taxon>
        <taxon>metagenomes</taxon>
        <taxon>ecological metagenomes</taxon>
    </lineage>
</organism>
<evidence type="ECO:0000313" key="1">
    <source>
        <dbReference type="EMBL" id="OIR14246.1"/>
    </source>
</evidence>
<reference evidence="1" key="1">
    <citation type="submission" date="2016-10" db="EMBL/GenBank/DDBJ databases">
        <title>Sequence of Gallionella enrichment culture.</title>
        <authorList>
            <person name="Poehlein A."/>
            <person name="Muehling M."/>
            <person name="Daniel R."/>
        </authorList>
    </citation>
    <scope>NUCLEOTIDE SEQUENCE</scope>
</reference>
<protein>
    <recommendedName>
        <fullName evidence="2">DUF5723 domain-containing protein</fullName>
    </recommendedName>
</protein>
<gene>
    <name evidence="1" type="ORF">GALL_47130</name>
</gene>
<name>A0A1J5TQJ0_9ZZZZ</name>
<proteinExistence type="predicted"/>
<comment type="caution">
    <text evidence="1">The sequence shown here is derived from an EMBL/GenBank/DDBJ whole genome shotgun (WGS) entry which is preliminary data.</text>
</comment>